<dbReference type="PATRIC" id="fig|710421.3.peg.4343"/>
<evidence type="ECO:0000256" key="1">
    <source>
        <dbReference type="SAM" id="MobiDB-lite"/>
    </source>
</evidence>
<dbReference type="KEGG" id="mcb:Mycch_4350"/>
<organism evidence="3 4">
    <name type="scientific">Mycolicibacterium chubuense (strain NBB4)</name>
    <name type="common">Mycobacterium chubuense</name>
    <dbReference type="NCBI Taxonomy" id="710421"/>
    <lineage>
        <taxon>Bacteria</taxon>
        <taxon>Bacillati</taxon>
        <taxon>Actinomycetota</taxon>
        <taxon>Actinomycetes</taxon>
        <taxon>Mycobacteriales</taxon>
        <taxon>Mycobacteriaceae</taxon>
        <taxon>Mycolicibacterium</taxon>
    </lineage>
</organism>
<keyword evidence="4" id="KW-1185">Reference proteome</keyword>
<protein>
    <submittedName>
        <fullName evidence="3">Uncharacterized protein</fullName>
    </submittedName>
</protein>
<sequence precursor="true">MSQHARGTVRRVGAAFALGLCTLASAASLMTVGVGTASADDLVPDPSKAGDGREPQGNVRESATQGDVRSSGIGEALAPAGGDVRGSSRAKPGTTAWVFPGAAGDLSACVYSGPWCANWMKIPFDLNNP</sequence>
<dbReference type="AlphaFoldDB" id="I4BP53"/>
<dbReference type="Proteomes" id="UP000006057">
    <property type="component" value="Chromosome"/>
</dbReference>
<reference evidence="3 4" key="1">
    <citation type="submission" date="2012-06" db="EMBL/GenBank/DDBJ databases">
        <title>Complete sequence of chromosome of Mycobacterium chubuense NBB4.</title>
        <authorList>
            <consortium name="US DOE Joint Genome Institute"/>
            <person name="Lucas S."/>
            <person name="Han J."/>
            <person name="Lapidus A."/>
            <person name="Cheng J.-F."/>
            <person name="Goodwin L."/>
            <person name="Pitluck S."/>
            <person name="Peters L."/>
            <person name="Mikhailova N."/>
            <person name="Teshima H."/>
            <person name="Detter J.C."/>
            <person name="Han C."/>
            <person name="Tapia R."/>
            <person name="Land M."/>
            <person name="Hauser L."/>
            <person name="Kyrpides N."/>
            <person name="Ivanova N."/>
            <person name="Pagani I."/>
            <person name="Mattes T."/>
            <person name="Holmes A."/>
            <person name="Rutledge P."/>
            <person name="Paulsen I."/>
            <person name="Coleman N."/>
            <person name="Woyke T."/>
        </authorList>
    </citation>
    <scope>NUCLEOTIDE SEQUENCE [LARGE SCALE GENOMIC DNA]</scope>
    <source>
        <strain evidence="3 4">NBB4</strain>
    </source>
</reference>
<dbReference type="eggNOG" id="ENOG5032I0M">
    <property type="taxonomic scope" value="Bacteria"/>
</dbReference>
<accession>I4BP53</accession>
<evidence type="ECO:0000256" key="2">
    <source>
        <dbReference type="SAM" id="SignalP"/>
    </source>
</evidence>
<feature type="signal peptide" evidence="2">
    <location>
        <begin position="1"/>
        <end position="26"/>
    </location>
</feature>
<feature type="chain" id="PRO_5039031229" evidence="2">
    <location>
        <begin position="27"/>
        <end position="129"/>
    </location>
</feature>
<proteinExistence type="predicted"/>
<dbReference type="HOGENOM" id="CLU_1946417_0_0_11"/>
<keyword evidence="2" id="KW-0732">Signal</keyword>
<dbReference type="EMBL" id="CP003053">
    <property type="protein sequence ID" value="AFM19060.1"/>
    <property type="molecule type" value="Genomic_DNA"/>
</dbReference>
<feature type="compositionally biased region" description="Polar residues" evidence="1">
    <location>
        <begin position="59"/>
        <end position="68"/>
    </location>
</feature>
<gene>
    <name evidence="3" type="ordered locus">Mycch_4350</name>
</gene>
<evidence type="ECO:0000313" key="3">
    <source>
        <dbReference type="EMBL" id="AFM19060.1"/>
    </source>
</evidence>
<name>I4BP53_MYCCN</name>
<evidence type="ECO:0000313" key="4">
    <source>
        <dbReference type="Proteomes" id="UP000006057"/>
    </source>
</evidence>
<dbReference type="OrthoDB" id="4628239at2"/>
<feature type="region of interest" description="Disordered" evidence="1">
    <location>
        <begin position="37"/>
        <end position="94"/>
    </location>
</feature>